<dbReference type="PANTHER" id="PTHR43174:SF1">
    <property type="entry name" value="UDP-N-ACETYLGLUCOSAMINE 2-EPIMERASE"/>
    <property type="match status" value="1"/>
</dbReference>
<dbReference type="GO" id="GO:0016853">
    <property type="term" value="F:isomerase activity"/>
    <property type="evidence" value="ECO:0007669"/>
    <property type="project" value="UniProtKB-KW"/>
</dbReference>
<protein>
    <submittedName>
        <fullName evidence="3">UDP-N-acetylglucosamine 2-epimerase</fullName>
    </submittedName>
</protein>
<dbReference type="KEGG" id="gsb:GSUB_07955"/>
<sequence length="360" mass="39808">MKILCVVGARPNFMKIAPIIDELKSRNIDYVLVHTGQHYDEKMSQFFFVDLGMPKPHVDLGVGSGSHAKQTGEVLMRIEPIMEQEQPDVVVVVGDVNSTLAATLAAAKLGIPVAHVEAGLRSFDRSMPEEINRLMTDSVADYLFTTEELAGEHLRREGIDDEKIFFVGNTMIDSLFKHVKRADESKILDQLGVAPKKYGVVTLHRPSNVDQPESLRGILEALSTIARDLPLVFPIHPRTRKRISEFGLDSLLEQGFILSEPLGYLDFLRLNKDARLVLTDSGGIQEETTVLGVPCITLRYNTERPITVTAGTNQLVGADKQQILAAALKVLSGEAEKKQIPPLWDGQAAKRIVDVLQQTL</sequence>
<dbReference type="HOGENOM" id="CLU_041674_0_1_7"/>
<dbReference type="OrthoDB" id="9803238at2"/>
<dbReference type="InterPro" id="IPR003331">
    <property type="entry name" value="UDP_GlcNAc_Epimerase_2_dom"/>
</dbReference>
<accession>A0A0B5FKP1</accession>
<dbReference type="Pfam" id="PF02350">
    <property type="entry name" value="Epimerase_2"/>
    <property type="match status" value="1"/>
</dbReference>
<organism evidence="3 4">
    <name type="scientific">Geoalkalibacter subterraneus</name>
    <dbReference type="NCBI Taxonomy" id="483547"/>
    <lineage>
        <taxon>Bacteria</taxon>
        <taxon>Pseudomonadati</taxon>
        <taxon>Thermodesulfobacteriota</taxon>
        <taxon>Desulfuromonadia</taxon>
        <taxon>Desulfuromonadales</taxon>
        <taxon>Geoalkalibacteraceae</taxon>
        <taxon>Geoalkalibacter</taxon>
    </lineage>
</organism>
<evidence type="ECO:0000313" key="4">
    <source>
        <dbReference type="Proteomes" id="UP000035036"/>
    </source>
</evidence>
<dbReference type="AlphaFoldDB" id="A0A0B5FKP1"/>
<gene>
    <name evidence="3" type="ORF">GSUB_07955</name>
</gene>
<evidence type="ECO:0000259" key="2">
    <source>
        <dbReference type="Pfam" id="PF02350"/>
    </source>
</evidence>
<dbReference type="SUPFAM" id="SSF53756">
    <property type="entry name" value="UDP-Glycosyltransferase/glycogen phosphorylase"/>
    <property type="match status" value="1"/>
</dbReference>
<dbReference type="STRING" id="483547.GSUB_07955"/>
<dbReference type="EMBL" id="CP010311">
    <property type="protein sequence ID" value="AJF07963.1"/>
    <property type="molecule type" value="Genomic_DNA"/>
</dbReference>
<dbReference type="Proteomes" id="UP000035036">
    <property type="component" value="Chromosome"/>
</dbReference>
<evidence type="ECO:0000313" key="3">
    <source>
        <dbReference type="EMBL" id="AJF07963.1"/>
    </source>
</evidence>
<dbReference type="Gene3D" id="3.40.50.2000">
    <property type="entry name" value="Glycogen Phosphorylase B"/>
    <property type="match status" value="2"/>
</dbReference>
<dbReference type="NCBIfam" id="TIGR00236">
    <property type="entry name" value="wecB"/>
    <property type="match status" value="1"/>
</dbReference>
<dbReference type="RefSeq" id="WP_040202273.1">
    <property type="nucleotide sequence ID" value="NZ_CP010311.1"/>
</dbReference>
<keyword evidence="4" id="KW-1185">Reference proteome</keyword>
<name>A0A0B5FKP1_9BACT</name>
<evidence type="ECO:0000256" key="1">
    <source>
        <dbReference type="RuleBase" id="RU003513"/>
    </source>
</evidence>
<dbReference type="InterPro" id="IPR029767">
    <property type="entry name" value="WecB-like"/>
</dbReference>
<reference evidence="3 4" key="1">
    <citation type="journal article" date="2015" name="Genome Announc.">
        <title>Genomes of Geoalkalibacter ferrihydriticus Z-0531T and Geoalkalibacter subterraneus Red1T, Two Haloalkaliphilic Metal-Reducing Deltaproteobacteria.</title>
        <authorList>
            <person name="Badalamenti J.P."/>
            <person name="Krajmalnik-Brown R."/>
            <person name="Torres C.I."/>
            <person name="Bond D.R."/>
        </authorList>
    </citation>
    <scope>NUCLEOTIDE SEQUENCE [LARGE SCALE GENOMIC DNA]</scope>
    <source>
        <strain evidence="3 4">Red1</strain>
    </source>
</reference>
<feature type="domain" description="UDP-N-acetylglucosamine 2-epimerase" evidence="2">
    <location>
        <begin position="23"/>
        <end position="356"/>
    </location>
</feature>
<dbReference type="PANTHER" id="PTHR43174">
    <property type="entry name" value="UDP-N-ACETYLGLUCOSAMINE 2-EPIMERASE"/>
    <property type="match status" value="1"/>
</dbReference>
<proteinExistence type="inferred from homology"/>
<keyword evidence="1" id="KW-0413">Isomerase</keyword>
<comment type="similarity">
    <text evidence="1">Belongs to the UDP-N-acetylglucosamine 2-epimerase family.</text>
</comment>
<dbReference type="CDD" id="cd03786">
    <property type="entry name" value="GTB_UDP-GlcNAc_2-Epimerase"/>
    <property type="match status" value="1"/>
</dbReference>